<evidence type="ECO:0000256" key="10">
    <source>
        <dbReference type="SAM" id="SignalP"/>
    </source>
</evidence>
<evidence type="ECO:0000256" key="4">
    <source>
        <dbReference type="ARBA" id="ARBA00022837"/>
    </source>
</evidence>
<dbReference type="Pfam" id="PF07885">
    <property type="entry name" value="Ion_trans_2"/>
    <property type="match status" value="2"/>
</dbReference>
<dbReference type="OrthoDB" id="43525at2759"/>
<dbReference type="EMBL" id="BDSP01000273">
    <property type="protein sequence ID" value="GAX28462.1"/>
    <property type="molecule type" value="Genomic_DNA"/>
</dbReference>
<feature type="transmembrane region" description="Helical" evidence="9">
    <location>
        <begin position="156"/>
        <end position="176"/>
    </location>
</feature>
<dbReference type="GO" id="GO:0005737">
    <property type="term" value="C:cytoplasm"/>
    <property type="evidence" value="ECO:0007669"/>
    <property type="project" value="UniProtKB-ARBA"/>
</dbReference>
<feature type="domain" description="EF-hand" evidence="11">
    <location>
        <begin position="384"/>
        <end position="419"/>
    </location>
</feature>
<evidence type="ECO:0000256" key="7">
    <source>
        <dbReference type="ARBA" id="ARBA00023136"/>
    </source>
</evidence>
<dbReference type="GO" id="GO:0005509">
    <property type="term" value="F:calcium ion binding"/>
    <property type="evidence" value="ECO:0007669"/>
    <property type="project" value="InterPro"/>
</dbReference>
<keyword evidence="2" id="KW-0813">Transport</keyword>
<feature type="chain" id="PRO_5012441923" evidence="10">
    <location>
        <begin position="22"/>
        <end position="433"/>
    </location>
</feature>
<dbReference type="InterPro" id="IPR002048">
    <property type="entry name" value="EF_hand_dom"/>
</dbReference>
<evidence type="ECO:0000256" key="9">
    <source>
        <dbReference type="SAM" id="Phobius"/>
    </source>
</evidence>
<gene>
    <name evidence="12" type="ORF">FisN_4Hh347</name>
</gene>
<evidence type="ECO:0000259" key="11">
    <source>
        <dbReference type="PROSITE" id="PS50222"/>
    </source>
</evidence>
<keyword evidence="13" id="KW-1185">Reference proteome</keyword>
<accession>A0A1Z5KQU0</accession>
<feature type="signal peptide" evidence="10">
    <location>
        <begin position="1"/>
        <end position="21"/>
    </location>
</feature>
<feature type="transmembrane region" description="Helical" evidence="9">
    <location>
        <begin position="101"/>
        <end position="119"/>
    </location>
</feature>
<evidence type="ECO:0000313" key="13">
    <source>
        <dbReference type="Proteomes" id="UP000198406"/>
    </source>
</evidence>
<dbReference type="PROSITE" id="PS50222">
    <property type="entry name" value="EF_HAND_2"/>
    <property type="match status" value="2"/>
</dbReference>
<comment type="subcellular location">
    <subcellularLocation>
        <location evidence="1">Membrane</location>
        <topology evidence="1">Multi-pass membrane protein</topology>
    </subcellularLocation>
</comment>
<dbReference type="Proteomes" id="UP000198406">
    <property type="component" value="Unassembled WGS sequence"/>
</dbReference>
<comment type="caution">
    <text evidence="12">The sequence shown here is derived from an EMBL/GenBank/DDBJ whole genome shotgun (WGS) entry which is preliminary data.</text>
</comment>
<keyword evidence="3 9" id="KW-0812">Transmembrane</keyword>
<dbReference type="GO" id="GO:0015271">
    <property type="term" value="F:outward rectifier potassium channel activity"/>
    <property type="evidence" value="ECO:0007669"/>
    <property type="project" value="TreeGrafter"/>
</dbReference>
<dbReference type="InterPro" id="IPR003280">
    <property type="entry name" value="2pore_dom_K_chnl"/>
</dbReference>
<keyword evidence="7 9" id="KW-0472">Membrane</keyword>
<dbReference type="GO" id="GO:0005886">
    <property type="term" value="C:plasma membrane"/>
    <property type="evidence" value="ECO:0007669"/>
    <property type="project" value="TreeGrafter"/>
</dbReference>
<feature type="transmembrane region" description="Helical" evidence="9">
    <location>
        <begin position="278"/>
        <end position="296"/>
    </location>
</feature>
<keyword evidence="6" id="KW-0406">Ion transport</keyword>
<evidence type="ECO:0000256" key="5">
    <source>
        <dbReference type="ARBA" id="ARBA00022989"/>
    </source>
</evidence>
<dbReference type="AlphaFoldDB" id="A0A1Z5KQU0"/>
<evidence type="ECO:0000256" key="1">
    <source>
        <dbReference type="ARBA" id="ARBA00004141"/>
    </source>
</evidence>
<dbReference type="GO" id="GO:0022841">
    <property type="term" value="F:potassium ion leak channel activity"/>
    <property type="evidence" value="ECO:0007669"/>
    <property type="project" value="TreeGrafter"/>
</dbReference>
<dbReference type="PROSITE" id="PS00018">
    <property type="entry name" value="EF_HAND_1"/>
    <property type="match status" value="1"/>
</dbReference>
<evidence type="ECO:0000256" key="8">
    <source>
        <dbReference type="ARBA" id="ARBA00023303"/>
    </source>
</evidence>
<reference evidence="12 13" key="1">
    <citation type="journal article" date="2015" name="Plant Cell">
        <title>Oil accumulation by the oleaginous diatom Fistulifera solaris as revealed by the genome and transcriptome.</title>
        <authorList>
            <person name="Tanaka T."/>
            <person name="Maeda Y."/>
            <person name="Veluchamy A."/>
            <person name="Tanaka M."/>
            <person name="Abida H."/>
            <person name="Marechal E."/>
            <person name="Bowler C."/>
            <person name="Muto M."/>
            <person name="Sunaga Y."/>
            <person name="Tanaka M."/>
            <person name="Yoshino T."/>
            <person name="Taniguchi T."/>
            <person name="Fukuda Y."/>
            <person name="Nemoto M."/>
            <person name="Matsumoto M."/>
            <person name="Wong P.S."/>
            <person name="Aburatani S."/>
            <person name="Fujibuchi W."/>
        </authorList>
    </citation>
    <scope>NUCLEOTIDE SEQUENCE [LARGE SCALE GENOMIC DNA]</scope>
    <source>
        <strain evidence="12 13">JPCC DA0580</strain>
    </source>
</reference>
<dbReference type="PANTHER" id="PTHR11003:SF291">
    <property type="entry name" value="IP11374P"/>
    <property type="match status" value="1"/>
</dbReference>
<dbReference type="GO" id="GO:0030322">
    <property type="term" value="P:stabilization of membrane potential"/>
    <property type="evidence" value="ECO:0007669"/>
    <property type="project" value="TreeGrafter"/>
</dbReference>
<evidence type="ECO:0000256" key="6">
    <source>
        <dbReference type="ARBA" id="ARBA00023065"/>
    </source>
</evidence>
<feature type="domain" description="EF-hand" evidence="11">
    <location>
        <begin position="345"/>
        <end position="380"/>
    </location>
</feature>
<feature type="transmembrane region" description="Helical" evidence="9">
    <location>
        <begin position="308"/>
        <end position="333"/>
    </location>
</feature>
<dbReference type="InterPro" id="IPR018247">
    <property type="entry name" value="EF_Hand_1_Ca_BS"/>
</dbReference>
<evidence type="ECO:0000313" key="12">
    <source>
        <dbReference type="EMBL" id="GAX28462.1"/>
    </source>
</evidence>
<dbReference type="InterPro" id="IPR011992">
    <property type="entry name" value="EF-hand-dom_pair"/>
</dbReference>
<sequence>MILAQQFLILLLSFHVEPILSFQAIQGASMKHACSVRSPRLVLLQEVTEANHSEPETTLRSTWNVFLENLWKGVTLPFPALRKLVQASDGNSHPLSFSMSLREGFLCVLAYLATGILAYSVVLEKWSVVDALYFSCVTFSTVGYGDLCPSTPQSKLFTCVFGLCGIAFLGAAIATIGGRVIQAEVEAVQEARQRSKKRLAKLFEGMPAVLKRHRHKNHIEQRQAVHKAQTRMRRALVEYKAGRWVTSIAQVARRVLPSLSIIFGGSALVHHLNGHSRWWSLDSIYLGLITASTIGFGDFSPQTKWARLLAVVYIPLSVAAAGDLFSGLANALLVRRQREVFAHQLEKDLTIKHLQAMDVDGDGKITREEYVQFMLIEMGLVSAEEFKELAEQFERLDVTRSGYLDNDDLKLMAELRGATVKGSSEHDETGGNN</sequence>
<evidence type="ECO:0000256" key="3">
    <source>
        <dbReference type="ARBA" id="ARBA00022692"/>
    </source>
</evidence>
<dbReference type="Gene3D" id="1.10.238.10">
    <property type="entry name" value="EF-hand"/>
    <property type="match status" value="1"/>
</dbReference>
<keyword evidence="10" id="KW-0732">Signal</keyword>
<protein>
    <submittedName>
        <fullName evidence="12">Potassium channel subfamily K, other eukaryote</fullName>
    </submittedName>
</protein>
<dbReference type="Pfam" id="PF13202">
    <property type="entry name" value="EF-hand_5"/>
    <property type="match status" value="1"/>
</dbReference>
<dbReference type="InParanoid" id="A0A1Z5KQU0"/>
<dbReference type="SUPFAM" id="SSF81324">
    <property type="entry name" value="Voltage-gated potassium channels"/>
    <property type="match status" value="2"/>
</dbReference>
<dbReference type="SMART" id="SM00054">
    <property type="entry name" value="EFh"/>
    <property type="match status" value="2"/>
</dbReference>
<dbReference type="SUPFAM" id="SSF47473">
    <property type="entry name" value="EF-hand"/>
    <property type="match status" value="1"/>
</dbReference>
<keyword evidence="5 9" id="KW-1133">Transmembrane helix</keyword>
<dbReference type="PANTHER" id="PTHR11003">
    <property type="entry name" value="POTASSIUM CHANNEL, SUBFAMILY K"/>
    <property type="match status" value="1"/>
</dbReference>
<dbReference type="PRINTS" id="PR01333">
    <property type="entry name" value="2POREKCHANEL"/>
</dbReference>
<dbReference type="InterPro" id="IPR013099">
    <property type="entry name" value="K_chnl_dom"/>
</dbReference>
<dbReference type="Gene3D" id="1.10.287.70">
    <property type="match status" value="2"/>
</dbReference>
<organism evidence="12 13">
    <name type="scientific">Fistulifera solaris</name>
    <name type="common">Oleaginous diatom</name>
    <dbReference type="NCBI Taxonomy" id="1519565"/>
    <lineage>
        <taxon>Eukaryota</taxon>
        <taxon>Sar</taxon>
        <taxon>Stramenopiles</taxon>
        <taxon>Ochrophyta</taxon>
        <taxon>Bacillariophyta</taxon>
        <taxon>Bacillariophyceae</taxon>
        <taxon>Bacillariophycidae</taxon>
        <taxon>Naviculales</taxon>
        <taxon>Naviculaceae</taxon>
        <taxon>Fistulifera</taxon>
    </lineage>
</organism>
<name>A0A1Z5KQU0_FISSO</name>
<proteinExistence type="predicted"/>
<evidence type="ECO:0000256" key="2">
    <source>
        <dbReference type="ARBA" id="ARBA00022448"/>
    </source>
</evidence>
<keyword evidence="8 12" id="KW-0407">Ion channel</keyword>
<dbReference type="CDD" id="cd00051">
    <property type="entry name" value="EFh"/>
    <property type="match status" value="1"/>
</dbReference>
<keyword evidence="4" id="KW-0106">Calcium</keyword>